<keyword evidence="3" id="KW-1185">Reference proteome</keyword>
<dbReference type="EMBL" id="KV417292">
    <property type="protein sequence ID" value="KZO94815.1"/>
    <property type="molecule type" value="Genomic_DNA"/>
</dbReference>
<gene>
    <name evidence="2" type="ORF">CALVIDRAFT_538600</name>
</gene>
<feature type="transmembrane region" description="Helical" evidence="1">
    <location>
        <begin position="26"/>
        <end position="44"/>
    </location>
</feature>
<dbReference type="PANTHER" id="PTHR28026">
    <property type="entry name" value="DUF962 DOMAIN PROTEIN (AFU_ORTHOLOGUE AFUA_8G05310)"/>
    <property type="match status" value="1"/>
</dbReference>
<sequence length="201" mass="22362">MYAGHLLSIRDQLVGYGAYHSHPVNIVIHRIFVPLIVWSFGVLFSQNLAPQLSYKFNGWLQFDANVFIVYAAGCLVYFYTMEPLAALLITPQWVLIYLTGCAFSYRPHAMAIAAAVNIVSWIAQFIGHGEFEGRSPALVDNLVGALVLAPFFVHLENLFDLGYRKDLHKSVQAGVQEKRAEFAAKKARKANGTSNGKSKDL</sequence>
<evidence type="ECO:0000313" key="3">
    <source>
        <dbReference type="Proteomes" id="UP000076738"/>
    </source>
</evidence>
<protein>
    <submittedName>
        <fullName evidence="2">DUF962-domain-containing protein</fullName>
    </submittedName>
</protein>
<organism evidence="2 3">
    <name type="scientific">Calocera viscosa (strain TUFC12733)</name>
    <dbReference type="NCBI Taxonomy" id="1330018"/>
    <lineage>
        <taxon>Eukaryota</taxon>
        <taxon>Fungi</taxon>
        <taxon>Dikarya</taxon>
        <taxon>Basidiomycota</taxon>
        <taxon>Agaricomycotina</taxon>
        <taxon>Dacrymycetes</taxon>
        <taxon>Dacrymycetales</taxon>
        <taxon>Dacrymycetaceae</taxon>
        <taxon>Calocera</taxon>
    </lineage>
</organism>
<dbReference type="OrthoDB" id="2124888at2759"/>
<feature type="transmembrane region" description="Helical" evidence="1">
    <location>
        <begin position="84"/>
        <end position="103"/>
    </location>
</feature>
<dbReference type="GO" id="GO:0016020">
    <property type="term" value="C:membrane"/>
    <property type="evidence" value="ECO:0007669"/>
    <property type="project" value="GOC"/>
</dbReference>
<keyword evidence="1" id="KW-1133">Transmembrane helix</keyword>
<accession>A0A167KMY3</accession>
<keyword evidence="1" id="KW-0812">Transmembrane</keyword>
<feature type="transmembrane region" description="Helical" evidence="1">
    <location>
        <begin position="141"/>
        <end position="159"/>
    </location>
</feature>
<evidence type="ECO:0000256" key="1">
    <source>
        <dbReference type="SAM" id="Phobius"/>
    </source>
</evidence>
<proteinExistence type="predicted"/>
<dbReference type="InterPro" id="IPR009305">
    <property type="entry name" value="Mpo1-like"/>
</dbReference>
<dbReference type="AlphaFoldDB" id="A0A167KMY3"/>
<dbReference type="GO" id="GO:0005783">
    <property type="term" value="C:endoplasmic reticulum"/>
    <property type="evidence" value="ECO:0007669"/>
    <property type="project" value="TreeGrafter"/>
</dbReference>
<feature type="transmembrane region" description="Helical" evidence="1">
    <location>
        <begin position="56"/>
        <end position="78"/>
    </location>
</feature>
<dbReference type="PANTHER" id="PTHR28026:SF9">
    <property type="entry name" value="2-HYDROXY-PALMITIC ACID DIOXYGENASE MPO1"/>
    <property type="match status" value="1"/>
</dbReference>
<name>A0A167KMY3_CALVF</name>
<dbReference type="Proteomes" id="UP000076738">
    <property type="component" value="Unassembled WGS sequence"/>
</dbReference>
<dbReference type="GO" id="GO:0046521">
    <property type="term" value="P:sphingoid catabolic process"/>
    <property type="evidence" value="ECO:0007669"/>
    <property type="project" value="TreeGrafter"/>
</dbReference>
<reference evidence="2 3" key="1">
    <citation type="journal article" date="2016" name="Mol. Biol. Evol.">
        <title>Comparative Genomics of Early-Diverging Mushroom-Forming Fungi Provides Insights into the Origins of Lignocellulose Decay Capabilities.</title>
        <authorList>
            <person name="Nagy L.G."/>
            <person name="Riley R."/>
            <person name="Tritt A."/>
            <person name="Adam C."/>
            <person name="Daum C."/>
            <person name="Floudas D."/>
            <person name="Sun H."/>
            <person name="Yadav J.S."/>
            <person name="Pangilinan J."/>
            <person name="Larsson K.H."/>
            <person name="Matsuura K."/>
            <person name="Barry K."/>
            <person name="Labutti K."/>
            <person name="Kuo R."/>
            <person name="Ohm R.A."/>
            <person name="Bhattacharya S.S."/>
            <person name="Shirouzu T."/>
            <person name="Yoshinaga Y."/>
            <person name="Martin F.M."/>
            <person name="Grigoriev I.V."/>
            <person name="Hibbett D.S."/>
        </authorList>
    </citation>
    <scope>NUCLEOTIDE SEQUENCE [LARGE SCALE GENOMIC DNA]</scope>
    <source>
        <strain evidence="2 3">TUFC12733</strain>
    </source>
</reference>
<keyword evidence="1" id="KW-0472">Membrane</keyword>
<dbReference type="Pfam" id="PF06127">
    <property type="entry name" value="Mpo1-like"/>
    <property type="match status" value="1"/>
</dbReference>
<feature type="transmembrane region" description="Helical" evidence="1">
    <location>
        <begin position="110"/>
        <end position="129"/>
    </location>
</feature>
<evidence type="ECO:0000313" key="2">
    <source>
        <dbReference type="EMBL" id="KZO94815.1"/>
    </source>
</evidence>